<feature type="non-terminal residue" evidence="1">
    <location>
        <position position="119"/>
    </location>
</feature>
<sequence length="119" mass="13195">VNLPQKVFLKAFYPQNMSQEFNLATFDMEDITLVTVSSFNQCDCSSSGNSKVTKDDAIIVVTMTNYVGQENVIIPLDCYYSASKVDIQNNSVNIAETLAAKFNNKSLKTVNEKPSLVIK</sequence>
<feature type="non-terminal residue" evidence="1">
    <location>
        <position position="1"/>
    </location>
</feature>
<comment type="caution">
    <text evidence="1">The sequence shown here is derived from an EMBL/GenBank/DDBJ whole genome shotgun (WGS) entry which is preliminary data.</text>
</comment>
<evidence type="ECO:0000313" key="1">
    <source>
        <dbReference type="EMBL" id="CAG8851624.1"/>
    </source>
</evidence>
<gene>
    <name evidence="1" type="ORF">GMARGA_LOCUS40835</name>
</gene>
<keyword evidence="2" id="KW-1185">Reference proteome</keyword>
<protein>
    <submittedName>
        <fullName evidence="1">18354_t:CDS:1</fullName>
    </submittedName>
</protein>
<dbReference type="EMBL" id="CAJVQB010107063">
    <property type="protein sequence ID" value="CAG8851624.1"/>
    <property type="molecule type" value="Genomic_DNA"/>
</dbReference>
<dbReference type="Proteomes" id="UP000789901">
    <property type="component" value="Unassembled WGS sequence"/>
</dbReference>
<proteinExistence type="predicted"/>
<reference evidence="1 2" key="1">
    <citation type="submission" date="2021-06" db="EMBL/GenBank/DDBJ databases">
        <authorList>
            <person name="Kallberg Y."/>
            <person name="Tangrot J."/>
            <person name="Rosling A."/>
        </authorList>
    </citation>
    <scope>NUCLEOTIDE SEQUENCE [LARGE SCALE GENOMIC DNA]</scope>
    <source>
        <strain evidence="1 2">120-4 pot B 10/14</strain>
    </source>
</reference>
<accession>A0ABN7XDC0</accession>
<organism evidence="1 2">
    <name type="scientific">Gigaspora margarita</name>
    <dbReference type="NCBI Taxonomy" id="4874"/>
    <lineage>
        <taxon>Eukaryota</taxon>
        <taxon>Fungi</taxon>
        <taxon>Fungi incertae sedis</taxon>
        <taxon>Mucoromycota</taxon>
        <taxon>Glomeromycotina</taxon>
        <taxon>Glomeromycetes</taxon>
        <taxon>Diversisporales</taxon>
        <taxon>Gigasporaceae</taxon>
        <taxon>Gigaspora</taxon>
    </lineage>
</organism>
<name>A0ABN7XDC0_GIGMA</name>
<evidence type="ECO:0000313" key="2">
    <source>
        <dbReference type="Proteomes" id="UP000789901"/>
    </source>
</evidence>